<dbReference type="Gene3D" id="3.40.1190.20">
    <property type="match status" value="1"/>
</dbReference>
<dbReference type="EMBL" id="DQWE01000145">
    <property type="protein sequence ID" value="HDI82758.1"/>
    <property type="molecule type" value="Genomic_DNA"/>
</dbReference>
<reference evidence="1" key="1">
    <citation type="journal article" date="2020" name="mSystems">
        <title>Genome- and Community-Level Interaction Insights into Carbon Utilization and Element Cycling Functions of Hydrothermarchaeota in Hydrothermal Sediment.</title>
        <authorList>
            <person name="Zhou Z."/>
            <person name="Liu Y."/>
            <person name="Xu W."/>
            <person name="Pan J."/>
            <person name="Luo Z.H."/>
            <person name="Li M."/>
        </authorList>
    </citation>
    <scope>NUCLEOTIDE SEQUENCE [LARGE SCALE GENOMIC DNA]</scope>
    <source>
        <strain evidence="1">HyVt-102</strain>
    </source>
</reference>
<accession>A0A7C0VD51</accession>
<dbReference type="SUPFAM" id="SSF53613">
    <property type="entry name" value="Ribokinase-like"/>
    <property type="match status" value="1"/>
</dbReference>
<organism evidence="1">
    <name type="scientific">candidate division WOR-3 bacterium</name>
    <dbReference type="NCBI Taxonomy" id="2052148"/>
    <lineage>
        <taxon>Bacteria</taxon>
        <taxon>Bacteria division WOR-3</taxon>
    </lineage>
</organism>
<dbReference type="Proteomes" id="UP000885847">
    <property type="component" value="Unassembled WGS sequence"/>
</dbReference>
<gene>
    <name evidence="1" type="ORF">ENF18_03075</name>
</gene>
<dbReference type="InterPro" id="IPR029056">
    <property type="entry name" value="Ribokinase-like"/>
</dbReference>
<evidence type="ECO:0008006" key="2">
    <source>
        <dbReference type="Google" id="ProtNLM"/>
    </source>
</evidence>
<evidence type="ECO:0000313" key="1">
    <source>
        <dbReference type="EMBL" id="HDI82758.1"/>
    </source>
</evidence>
<protein>
    <recommendedName>
        <fullName evidence="2">Carbohydrate kinase PfkB domain-containing protein</fullName>
    </recommendedName>
</protein>
<dbReference type="AlphaFoldDB" id="A0A7C0VD51"/>
<sequence>MKIGVSGCLSFDIIKNPEFSIQSWGGIAYNLLTLSLCEYAEVYPITYVGVELKERLYKLLPENVSTECIRISNATNRNTIHVLGENRYEFITPYAPEISIEMLSCPGEMELLMLNPVMGWEFSTDTLQSIDRVNSRIKMIDVHNLTLGTHDSGRRYRISLDKKLVDTILKKFHIIQMNREEYNSFTGKEYPEGLKDLPETIIFFITLASEGATVVYDRRIETFKPQRIFNQDIIGAGDISGSIFALSFLFTGDPFISCERTVKIMEHLEGNKLEEKIESIKQILIDTFNLRE</sequence>
<comment type="caution">
    <text evidence="1">The sequence shown here is derived from an EMBL/GenBank/DDBJ whole genome shotgun (WGS) entry which is preliminary data.</text>
</comment>
<proteinExistence type="predicted"/>
<name>A0A7C0VD51_UNCW3</name>